<dbReference type="AlphaFoldDB" id="A0A161I2J6"/>
<name>A0A161I2J6_9BURK</name>
<accession>A0A161I2J6</accession>
<reference evidence="1 2" key="1">
    <citation type="journal article" date="2016" name="Gene">
        <title>PacBio SMRT assembly of a complex multi-replicon genome reveals chlorocatechol degradative operon in a region of genome plasticity.</title>
        <authorList>
            <person name="Ricker N."/>
            <person name="Shen S.Y."/>
            <person name="Goordial J."/>
            <person name="Jin S."/>
            <person name="Fulthorpe R.R."/>
        </authorList>
    </citation>
    <scope>NUCLEOTIDE SEQUENCE [LARGE SCALE GENOMIC DNA]</scope>
    <source>
        <strain evidence="1 2">OLGA172</strain>
    </source>
</reference>
<organism evidence="1 2">
    <name type="scientific">Paraburkholderia phytofirmans OLGA172</name>
    <dbReference type="NCBI Taxonomy" id="1417228"/>
    <lineage>
        <taxon>Bacteria</taxon>
        <taxon>Pseudomonadati</taxon>
        <taxon>Pseudomonadota</taxon>
        <taxon>Betaproteobacteria</taxon>
        <taxon>Burkholderiales</taxon>
        <taxon>Burkholderiaceae</taxon>
        <taxon>Paraburkholderia</taxon>
    </lineage>
</organism>
<evidence type="ECO:0008006" key="3">
    <source>
        <dbReference type="Google" id="ProtNLM"/>
    </source>
</evidence>
<proteinExistence type="predicted"/>
<dbReference type="Proteomes" id="UP000076852">
    <property type="component" value="Chromosome 1"/>
</dbReference>
<sequence length="79" mass="8630">MTPFATDPLFDEISFTVVLGDGRRLKIPLRCFPRLAAATPGQRDGFRISASGAGLHWDALDEDISVAGLLRGQMDENVR</sequence>
<dbReference type="InterPro" id="IPR018841">
    <property type="entry name" value="DUF2442"/>
</dbReference>
<gene>
    <name evidence="1" type="ORF">AYM40_06525</name>
</gene>
<evidence type="ECO:0000313" key="1">
    <source>
        <dbReference type="EMBL" id="ANB74583.1"/>
    </source>
</evidence>
<keyword evidence="2" id="KW-1185">Reference proteome</keyword>
<evidence type="ECO:0000313" key="2">
    <source>
        <dbReference type="Proteomes" id="UP000076852"/>
    </source>
</evidence>
<dbReference type="OrthoDB" id="9807561at2"/>
<dbReference type="Gene3D" id="3.30.2020.40">
    <property type="entry name" value="Uncharacterised protein PF10387, DUF2442"/>
    <property type="match status" value="1"/>
</dbReference>
<dbReference type="Pfam" id="PF10387">
    <property type="entry name" value="DUF2442"/>
    <property type="match status" value="1"/>
</dbReference>
<dbReference type="KEGG" id="buz:AYM40_06525"/>
<protein>
    <recommendedName>
        <fullName evidence="3">Ethanolamine utilization protein</fullName>
    </recommendedName>
</protein>
<dbReference type="STRING" id="1804984.AYM40_06525"/>
<dbReference type="EMBL" id="CP014578">
    <property type="protein sequence ID" value="ANB74583.1"/>
    <property type="molecule type" value="Genomic_DNA"/>
</dbReference>